<accession>A0AA38RNI3</accession>
<gene>
    <name evidence="3" type="ORF">NKR23_g2627</name>
</gene>
<reference evidence="3" key="1">
    <citation type="submission" date="2022-07" db="EMBL/GenBank/DDBJ databases">
        <title>Fungi with potential for degradation of polypropylene.</title>
        <authorList>
            <person name="Gostincar C."/>
        </authorList>
    </citation>
    <scope>NUCLEOTIDE SEQUENCE</scope>
    <source>
        <strain evidence="3">EXF-13308</strain>
    </source>
</reference>
<protein>
    <submittedName>
        <fullName evidence="3">ABC1 domain containing protein</fullName>
    </submittedName>
</protein>
<feature type="compositionally biased region" description="Acidic residues" evidence="1">
    <location>
        <begin position="246"/>
        <end position="257"/>
    </location>
</feature>
<dbReference type="Pfam" id="PF13298">
    <property type="entry name" value="LigD_N"/>
    <property type="match status" value="1"/>
</dbReference>
<evidence type="ECO:0000313" key="4">
    <source>
        <dbReference type="Proteomes" id="UP001174694"/>
    </source>
</evidence>
<feature type="compositionally biased region" description="Basic and acidic residues" evidence="1">
    <location>
        <begin position="424"/>
        <end position="443"/>
    </location>
</feature>
<feature type="domain" description="DNA ligase D 3'-phosphoesterase" evidence="2">
    <location>
        <begin position="156"/>
        <end position="290"/>
    </location>
</feature>
<evidence type="ECO:0000313" key="3">
    <source>
        <dbReference type="EMBL" id="KAJ9152007.1"/>
    </source>
</evidence>
<proteinExistence type="predicted"/>
<feature type="compositionally biased region" description="Basic and acidic residues" evidence="1">
    <location>
        <begin position="299"/>
        <end position="308"/>
    </location>
</feature>
<feature type="region of interest" description="Disordered" evidence="1">
    <location>
        <begin position="424"/>
        <end position="444"/>
    </location>
</feature>
<organism evidence="3 4">
    <name type="scientific">Pleurostoma richardsiae</name>
    <dbReference type="NCBI Taxonomy" id="41990"/>
    <lineage>
        <taxon>Eukaryota</taxon>
        <taxon>Fungi</taxon>
        <taxon>Dikarya</taxon>
        <taxon>Ascomycota</taxon>
        <taxon>Pezizomycotina</taxon>
        <taxon>Sordariomycetes</taxon>
        <taxon>Sordariomycetidae</taxon>
        <taxon>Calosphaeriales</taxon>
        <taxon>Pleurostomataceae</taxon>
        <taxon>Pleurostoma</taxon>
    </lineage>
</organism>
<dbReference type="PANTHER" id="PTHR39465:SF1">
    <property type="entry name" value="DNA LIGASE D 3'-PHOSPHOESTERASE DOMAIN-CONTAINING PROTEIN"/>
    <property type="match status" value="1"/>
</dbReference>
<dbReference type="EMBL" id="JANBVO010000005">
    <property type="protein sequence ID" value="KAJ9152007.1"/>
    <property type="molecule type" value="Genomic_DNA"/>
</dbReference>
<evidence type="ECO:0000259" key="2">
    <source>
        <dbReference type="Pfam" id="PF13298"/>
    </source>
</evidence>
<feature type="region of interest" description="Disordered" evidence="1">
    <location>
        <begin position="299"/>
        <end position="389"/>
    </location>
</feature>
<name>A0AA38RNI3_9PEZI</name>
<dbReference type="AlphaFoldDB" id="A0AA38RNI3"/>
<feature type="compositionally biased region" description="Basic and acidic residues" evidence="1">
    <location>
        <begin position="345"/>
        <end position="371"/>
    </location>
</feature>
<feature type="region of interest" description="Disordered" evidence="1">
    <location>
        <begin position="1"/>
        <end position="94"/>
    </location>
</feature>
<comment type="caution">
    <text evidence="3">The sequence shown here is derived from an EMBL/GenBank/DDBJ whole genome shotgun (WGS) entry which is preliminary data.</text>
</comment>
<dbReference type="Proteomes" id="UP001174694">
    <property type="component" value="Unassembled WGS sequence"/>
</dbReference>
<feature type="region of interest" description="Disordered" evidence="1">
    <location>
        <begin position="236"/>
        <end position="264"/>
    </location>
</feature>
<feature type="compositionally biased region" description="Low complexity" evidence="1">
    <location>
        <begin position="58"/>
        <end position="94"/>
    </location>
</feature>
<dbReference type="PANTHER" id="PTHR39465">
    <property type="entry name" value="DNA LIGASE D, 3'-PHOSPHOESTERASE DOMAIN"/>
    <property type="match status" value="1"/>
</dbReference>
<keyword evidence="4" id="KW-1185">Reference proteome</keyword>
<dbReference type="InterPro" id="IPR014144">
    <property type="entry name" value="LigD_PE_domain"/>
</dbReference>
<sequence length="488" mass="53080">MEPPPKRKTSPSLVANPFIKRRNLEWRISPPPLRSADRRRQQSASTPSTHTDGNPSMPEAGEPKTTPAAAAAADAVTAPTSTHTPAPSPPTSTSAAIEAGRLQISDHLTHFLHTLTLALSSRLPSPASLPLLPLPAYGSLFASALGSPRGAHFVVHQHDHPVAGPHYDLRLQINPTSSASWAVMYGLPGDPGAARKKVRNASETRVHCLWNHLVETGSAETGSLVVWDTGTYEVVEPPLLESSQGNDEDEEGVEGEEAGPTQQEKLARAFARRKIRVRLNGARLPRGYVVYLRLTREEDAAGRARADRTTAAAAEGRLRKRRRKKTVAAPETSSSESAGEEDGDSEHYDDGSAKVSAEEAARLSATERELRELEDEEVRRTNAYPGASNTIGSVHQRKWFLSIDREASGLVKRKGEGGKVVWVKEGEDQDASKREDGNGEDNRYQYPFYVRGPEHERSVLTGRLGAEVLQDEGVVGFVGRKGWRPVLG</sequence>
<evidence type="ECO:0000256" key="1">
    <source>
        <dbReference type="SAM" id="MobiDB-lite"/>
    </source>
</evidence>